<feature type="compositionally biased region" description="Polar residues" evidence="1">
    <location>
        <begin position="1"/>
        <end position="15"/>
    </location>
</feature>
<dbReference type="AlphaFoldDB" id="C4J3F9"/>
<feature type="region of interest" description="Disordered" evidence="1">
    <location>
        <begin position="167"/>
        <end position="213"/>
    </location>
</feature>
<name>C4J3F9_MAIZE</name>
<protein>
    <submittedName>
        <fullName evidence="2">Uncharacterized protein</fullName>
    </submittedName>
</protein>
<evidence type="ECO:0000313" key="2">
    <source>
        <dbReference type="EMBL" id="ACR35709.1"/>
    </source>
</evidence>
<evidence type="ECO:0000256" key="1">
    <source>
        <dbReference type="SAM" id="MobiDB-lite"/>
    </source>
</evidence>
<accession>C4J3F9</accession>
<dbReference type="EMBL" id="BT085356">
    <property type="protein sequence ID" value="ACR35709.1"/>
    <property type="molecule type" value="mRNA"/>
</dbReference>
<feature type="region of interest" description="Disordered" evidence="1">
    <location>
        <begin position="1"/>
        <end position="39"/>
    </location>
</feature>
<sequence length="213" mass="22949">MEAGSSASARLQSAMASAGRPADRNAAARPTRQAVAKGCGSTLRRVSSTLLKCRTASPGSPASSAATAAARRRRRSFTCASSCDTDSASDAAALLAVSGFDGEKLSSDQHTLSRRNAAVARRRAVWRSTTASSIRPRWKQALPRTRYLHCASVLELLQKLATRRRLRSDTWRQQRKRAAPAQASERSRSPEADEQDEDDEAQVASSSPEHDLA</sequence>
<reference evidence="2" key="1">
    <citation type="journal article" date="2009" name="PLoS Genet.">
        <title>Sequencing, mapping, and analysis of 27,455 maize full-length cDNAs.</title>
        <authorList>
            <person name="Soderlund C."/>
            <person name="Descour A."/>
            <person name="Kudrna D."/>
            <person name="Bomhoff M."/>
            <person name="Boyd L."/>
            <person name="Currie J."/>
            <person name="Angelova A."/>
            <person name="Collura K."/>
            <person name="Wissotski M."/>
            <person name="Ashley E."/>
            <person name="Morrow D."/>
            <person name="Fernandes J."/>
            <person name="Walbot V."/>
            <person name="Yu Y."/>
        </authorList>
    </citation>
    <scope>NUCLEOTIDE SEQUENCE</scope>
    <source>
        <strain evidence="2">B73</strain>
    </source>
</reference>
<proteinExistence type="evidence at transcript level"/>
<feature type="compositionally biased region" description="Acidic residues" evidence="1">
    <location>
        <begin position="192"/>
        <end position="201"/>
    </location>
</feature>
<organism evidence="2">
    <name type="scientific">Zea mays</name>
    <name type="common">Maize</name>
    <dbReference type="NCBI Taxonomy" id="4577"/>
    <lineage>
        <taxon>Eukaryota</taxon>
        <taxon>Viridiplantae</taxon>
        <taxon>Streptophyta</taxon>
        <taxon>Embryophyta</taxon>
        <taxon>Tracheophyta</taxon>
        <taxon>Spermatophyta</taxon>
        <taxon>Magnoliopsida</taxon>
        <taxon>Liliopsida</taxon>
        <taxon>Poales</taxon>
        <taxon>Poaceae</taxon>
        <taxon>PACMAD clade</taxon>
        <taxon>Panicoideae</taxon>
        <taxon>Andropogonodae</taxon>
        <taxon>Andropogoneae</taxon>
        <taxon>Tripsacinae</taxon>
        <taxon>Zea</taxon>
    </lineage>
</organism>